<keyword evidence="3" id="KW-1185">Reference proteome</keyword>
<organism evidence="2 3">
    <name type="scientific">Chenopodium quinoa</name>
    <name type="common">Quinoa</name>
    <dbReference type="NCBI Taxonomy" id="63459"/>
    <lineage>
        <taxon>Eukaryota</taxon>
        <taxon>Viridiplantae</taxon>
        <taxon>Streptophyta</taxon>
        <taxon>Embryophyta</taxon>
        <taxon>Tracheophyta</taxon>
        <taxon>Spermatophyta</taxon>
        <taxon>Magnoliopsida</taxon>
        <taxon>eudicotyledons</taxon>
        <taxon>Gunneridae</taxon>
        <taxon>Pentapetalae</taxon>
        <taxon>Caryophyllales</taxon>
        <taxon>Chenopodiaceae</taxon>
        <taxon>Chenopodioideae</taxon>
        <taxon>Atripliceae</taxon>
        <taxon>Chenopodium</taxon>
    </lineage>
</organism>
<dbReference type="Gene3D" id="2.60.40.420">
    <property type="entry name" value="Cupredoxins - blue copper proteins"/>
    <property type="match status" value="1"/>
</dbReference>
<name>A0A803LJZ6_CHEQI</name>
<evidence type="ECO:0000313" key="3">
    <source>
        <dbReference type="Proteomes" id="UP000596660"/>
    </source>
</evidence>
<dbReference type="Gramene" id="AUR62014293-RA">
    <property type="protein sequence ID" value="AUR62014293-RA:cds"/>
    <property type="gene ID" value="AUR62014293"/>
</dbReference>
<reference evidence="2" key="1">
    <citation type="journal article" date="2017" name="Nature">
        <title>The genome of Chenopodium quinoa.</title>
        <authorList>
            <person name="Jarvis D.E."/>
            <person name="Ho Y.S."/>
            <person name="Lightfoot D.J."/>
            <person name="Schmoeckel S.M."/>
            <person name="Li B."/>
            <person name="Borm T.J.A."/>
            <person name="Ohyanagi H."/>
            <person name="Mineta K."/>
            <person name="Michell C.T."/>
            <person name="Saber N."/>
            <person name="Kharbatia N.M."/>
            <person name="Rupper R.R."/>
            <person name="Sharp A.R."/>
            <person name="Dally N."/>
            <person name="Boughton B.A."/>
            <person name="Woo Y.H."/>
            <person name="Gao G."/>
            <person name="Schijlen E.G.W.M."/>
            <person name="Guo X."/>
            <person name="Momin A.A."/>
            <person name="Negrao S."/>
            <person name="Al-Babili S."/>
            <person name="Gehring C."/>
            <person name="Roessner U."/>
            <person name="Jung C."/>
            <person name="Murphy K."/>
            <person name="Arold S.T."/>
            <person name="Gojobori T."/>
            <person name="van der Linden C.G."/>
            <person name="van Loo E.N."/>
            <person name="Jellen E.N."/>
            <person name="Maughan P.J."/>
            <person name="Tester M."/>
        </authorList>
    </citation>
    <scope>NUCLEOTIDE SEQUENCE [LARGE SCALE GENOMIC DNA]</scope>
    <source>
        <strain evidence="2">cv. PI 614886</strain>
    </source>
</reference>
<proteinExistence type="predicted"/>
<dbReference type="InterPro" id="IPR008972">
    <property type="entry name" value="Cupredoxin"/>
</dbReference>
<accession>A0A803LJZ6</accession>
<dbReference type="SUPFAM" id="SSF49503">
    <property type="entry name" value="Cupredoxins"/>
    <property type="match status" value="1"/>
</dbReference>
<sequence>MEKMMSSTSTVKAIMVILIMSAIMFRCASAAVNHTVGDSSGWDLSSNISLWSSSTSFVVNDSLGISLFF</sequence>
<feature type="signal peptide" evidence="1">
    <location>
        <begin position="1"/>
        <end position="30"/>
    </location>
</feature>
<feature type="chain" id="PRO_5031023390" evidence="1">
    <location>
        <begin position="31"/>
        <end position="69"/>
    </location>
</feature>
<dbReference type="AlphaFoldDB" id="A0A803LJZ6"/>
<evidence type="ECO:0000313" key="2">
    <source>
        <dbReference type="EnsemblPlants" id="AUR62014293-RA:cds"/>
    </source>
</evidence>
<keyword evidence="1" id="KW-0732">Signal</keyword>
<protein>
    <submittedName>
        <fullName evidence="2">Uncharacterized protein</fullName>
    </submittedName>
</protein>
<reference evidence="2" key="2">
    <citation type="submission" date="2021-03" db="UniProtKB">
        <authorList>
            <consortium name="EnsemblPlants"/>
        </authorList>
    </citation>
    <scope>IDENTIFICATION</scope>
</reference>
<evidence type="ECO:0000256" key="1">
    <source>
        <dbReference type="SAM" id="SignalP"/>
    </source>
</evidence>
<dbReference type="Proteomes" id="UP000596660">
    <property type="component" value="Unplaced"/>
</dbReference>
<dbReference type="EnsemblPlants" id="AUR62014293-RA">
    <property type="protein sequence ID" value="AUR62014293-RA:cds"/>
    <property type="gene ID" value="AUR62014293"/>
</dbReference>